<evidence type="ECO:0000256" key="2">
    <source>
        <dbReference type="SAM" id="SignalP"/>
    </source>
</evidence>
<gene>
    <name evidence="3" type="ORF">IWZ03DRAFT_375843</name>
</gene>
<name>A0ABR1KR94_9PEZI</name>
<keyword evidence="4" id="KW-1185">Reference proteome</keyword>
<feature type="signal peptide" evidence="2">
    <location>
        <begin position="1"/>
        <end position="23"/>
    </location>
</feature>
<feature type="chain" id="PRO_5047521683" description="Secreted protein" evidence="2">
    <location>
        <begin position="24"/>
        <end position="136"/>
    </location>
</feature>
<reference evidence="3 4" key="1">
    <citation type="submission" date="2024-04" db="EMBL/GenBank/DDBJ databases">
        <title>Phyllosticta paracitricarpa is synonymous to the EU quarantine fungus P. citricarpa based on phylogenomic analyses.</title>
        <authorList>
            <consortium name="Lawrence Berkeley National Laboratory"/>
            <person name="Van Ingen-Buijs V.A."/>
            <person name="Van Westerhoven A.C."/>
            <person name="Haridas S."/>
            <person name="Skiadas P."/>
            <person name="Martin F."/>
            <person name="Groenewald J.Z."/>
            <person name="Crous P.W."/>
            <person name="Seidl M.F."/>
        </authorList>
    </citation>
    <scope>NUCLEOTIDE SEQUENCE [LARGE SCALE GENOMIC DNA]</scope>
    <source>
        <strain evidence="3 4">CBS 123371</strain>
    </source>
</reference>
<evidence type="ECO:0000313" key="4">
    <source>
        <dbReference type="Proteomes" id="UP001363622"/>
    </source>
</evidence>
<keyword evidence="2" id="KW-0732">Signal</keyword>
<dbReference type="EMBL" id="JBBPHU010000005">
    <property type="protein sequence ID" value="KAK7517306.1"/>
    <property type="molecule type" value="Genomic_DNA"/>
</dbReference>
<evidence type="ECO:0000313" key="3">
    <source>
        <dbReference type="EMBL" id="KAK7517306.1"/>
    </source>
</evidence>
<evidence type="ECO:0000256" key="1">
    <source>
        <dbReference type="SAM" id="MobiDB-lite"/>
    </source>
</evidence>
<protein>
    <recommendedName>
        <fullName evidence="5">Secreted protein</fullName>
    </recommendedName>
</protein>
<organism evidence="3 4">
    <name type="scientific">Phyllosticta citriasiana</name>
    <dbReference type="NCBI Taxonomy" id="595635"/>
    <lineage>
        <taxon>Eukaryota</taxon>
        <taxon>Fungi</taxon>
        <taxon>Dikarya</taxon>
        <taxon>Ascomycota</taxon>
        <taxon>Pezizomycotina</taxon>
        <taxon>Dothideomycetes</taxon>
        <taxon>Dothideomycetes incertae sedis</taxon>
        <taxon>Botryosphaeriales</taxon>
        <taxon>Phyllostictaceae</taxon>
        <taxon>Phyllosticta</taxon>
    </lineage>
</organism>
<dbReference type="Proteomes" id="UP001363622">
    <property type="component" value="Unassembled WGS sequence"/>
</dbReference>
<sequence>MPILLHSTALCVVLVTCSSKSRCFKVPQQPRKLGKRRPARLHDDRPRTAPCSQTQRPCHGHPFLPTQVVYSSRDRLSLSPAPAPAYRSIGPFQQRPTLADDCSLNAAMVGITVPSTLQNWTIRYVRDLGRLRNFNY</sequence>
<feature type="region of interest" description="Disordered" evidence="1">
    <location>
        <begin position="28"/>
        <end position="60"/>
    </location>
</feature>
<evidence type="ECO:0008006" key="5">
    <source>
        <dbReference type="Google" id="ProtNLM"/>
    </source>
</evidence>
<proteinExistence type="predicted"/>
<comment type="caution">
    <text evidence="3">The sequence shown here is derived from an EMBL/GenBank/DDBJ whole genome shotgun (WGS) entry which is preliminary data.</text>
</comment>
<accession>A0ABR1KR94</accession>